<evidence type="ECO:0000256" key="2">
    <source>
        <dbReference type="ARBA" id="ARBA00004186"/>
    </source>
</evidence>
<keyword evidence="12" id="KW-0206">Cytoskeleton</keyword>
<keyword evidence="11" id="KW-0995">Kinetochore</keyword>
<evidence type="ECO:0000256" key="5">
    <source>
        <dbReference type="ARBA" id="ARBA00020259"/>
    </source>
</evidence>
<comment type="caution">
    <text evidence="17">The sequence shown here is derived from an EMBL/GenBank/DDBJ whole genome shotgun (WGS) entry which is preliminary data.</text>
</comment>
<evidence type="ECO:0000256" key="11">
    <source>
        <dbReference type="ARBA" id="ARBA00022838"/>
    </source>
</evidence>
<dbReference type="Pfam" id="PF08650">
    <property type="entry name" value="DASH_Dad4"/>
    <property type="match status" value="1"/>
</dbReference>
<keyword evidence="14" id="KW-0131">Cell cycle</keyword>
<evidence type="ECO:0000256" key="9">
    <source>
        <dbReference type="ARBA" id="ARBA00022701"/>
    </source>
</evidence>
<dbReference type="InterPro" id="IPR013959">
    <property type="entry name" value="DASH_Dad4"/>
</dbReference>
<dbReference type="GO" id="GO:0072686">
    <property type="term" value="C:mitotic spindle"/>
    <property type="evidence" value="ECO:0007669"/>
    <property type="project" value="InterPro"/>
</dbReference>
<dbReference type="PANTHER" id="PTHR28222:SF1">
    <property type="entry name" value="DASH COMPLEX SUBUNIT DAD4"/>
    <property type="match status" value="1"/>
</dbReference>
<evidence type="ECO:0000256" key="3">
    <source>
        <dbReference type="ARBA" id="ARBA00004629"/>
    </source>
</evidence>
<evidence type="ECO:0000256" key="13">
    <source>
        <dbReference type="ARBA" id="ARBA00023242"/>
    </source>
</evidence>
<comment type="similarity">
    <text evidence="4">Belongs to the DASH complex DAD4 family.</text>
</comment>
<evidence type="ECO:0000256" key="1">
    <source>
        <dbReference type="ARBA" id="ARBA00004123"/>
    </source>
</evidence>
<dbReference type="Proteomes" id="UP000187455">
    <property type="component" value="Unassembled WGS sequence"/>
</dbReference>
<keyword evidence="18" id="KW-1185">Reference proteome</keyword>
<gene>
    <name evidence="17" type="ORF">AYI68_g4601</name>
</gene>
<keyword evidence="8" id="KW-0132">Cell division</keyword>
<keyword evidence="9" id="KW-0493">Microtubule</keyword>
<proteinExistence type="inferred from homology"/>
<evidence type="ECO:0000313" key="17">
    <source>
        <dbReference type="EMBL" id="OLY81292.1"/>
    </source>
</evidence>
<keyword evidence="15" id="KW-0137">Centromere</keyword>
<dbReference type="AlphaFoldDB" id="A0A1R0GWM9"/>
<evidence type="ECO:0000256" key="10">
    <source>
        <dbReference type="ARBA" id="ARBA00022776"/>
    </source>
</evidence>
<keyword evidence="7" id="KW-0963">Cytoplasm</keyword>
<evidence type="ECO:0000256" key="4">
    <source>
        <dbReference type="ARBA" id="ARBA00009754"/>
    </source>
</evidence>
<evidence type="ECO:0000256" key="15">
    <source>
        <dbReference type="ARBA" id="ARBA00023328"/>
    </source>
</evidence>
<evidence type="ECO:0000256" key="14">
    <source>
        <dbReference type="ARBA" id="ARBA00023306"/>
    </source>
</evidence>
<keyword evidence="6" id="KW-0158">Chromosome</keyword>
<evidence type="ECO:0000256" key="8">
    <source>
        <dbReference type="ARBA" id="ARBA00022618"/>
    </source>
</evidence>
<evidence type="ECO:0000256" key="6">
    <source>
        <dbReference type="ARBA" id="ARBA00022454"/>
    </source>
</evidence>
<sequence length="70" mass="8067">MDSPYVQQQNQIIGRIVGNVAKINKDIISLNSQLDDIITSNNDIDQFSKLWLQYIKNSETYLDTTNQDSF</sequence>
<dbReference type="GO" id="GO:0051301">
    <property type="term" value="P:cell division"/>
    <property type="evidence" value="ECO:0007669"/>
    <property type="project" value="UniProtKB-KW"/>
</dbReference>
<evidence type="ECO:0000256" key="7">
    <source>
        <dbReference type="ARBA" id="ARBA00022490"/>
    </source>
</evidence>
<evidence type="ECO:0000256" key="12">
    <source>
        <dbReference type="ARBA" id="ARBA00023212"/>
    </source>
</evidence>
<dbReference type="PANTHER" id="PTHR28222">
    <property type="entry name" value="DASH COMPLEX SUBUNIT DAD4"/>
    <property type="match status" value="1"/>
</dbReference>
<keyword evidence="13" id="KW-0539">Nucleus</keyword>
<dbReference type="GO" id="GO:0008608">
    <property type="term" value="P:attachment of spindle microtubules to kinetochore"/>
    <property type="evidence" value="ECO:0007669"/>
    <property type="project" value="InterPro"/>
</dbReference>
<protein>
    <recommendedName>
        <fullName evidence="5">DASH complex subunit DAD4</fullName>
    </recommendedName>
    <alternativeName>
        <fullName evidence="16">Outer kinetochore protein DAD4</fullName>
    </alternativeName>
</protein>
<accession>A0A1R0GWM9</accession>
<organism evidence="17 18">
    <name type="scientific">Smittium mucronatum</name>
    <dbReference type="NCBI Taxonomy" id="133383"/>
    <lineage>
        <taxon>Eukaryota</taxon>
        <taxon>Fungi</taxon>
        <taxon>Fungi incertae sedis</taxon>
        <taxon>Zoopagomycota</taxon>
        <taxon>Kickxellomycotina</taxon>
        <taxon>Harpellomycetes</taxon>
        <taxon>Harpellales</taxon>
        <taxon>Legeriomycetaceae</taxon>
        <taxon>Smittium</taxon>
    </lineage>
</organism>
<evidence type="ECO:0000313" key="18">
    <source>
        <dbReference type="Proteomes" id="UP000187455"/>
    </source>
</evidence>
<comment type="subcellular location">
    <subcellularLocation>
        <location evidence="3">Chromosome</location>
        <location evidence="3">Centromere</location>
        <location evidence="3">Kinetochore</location>
    </subcellularLocation>
    <subcellularLocation>
        <location evidence="2">Cytoplasm</location>
        <location evidence="2">Cytoskeleton</location>
        <location evidence="2">Spindle</location>
    </subcellularLocation>
    <subcellularLocation>
        <location evidence="1">Nucleus</location>
    </subcellularLocation>
</comment>
<dbReference type="EMBL" id="LSSL01002603">
    <property type="protein sequence ID" value="OLY81292.1"/>
    <property type="molecule type" value="Genomic_DNA"/>
</dbReference>
<dbReference type="GO" id="GO:0042729">
    <property type="term" value="C:DASH complex"/>
    <property type="evidence" value="ECO:0007669"/>
    <property type="project" value="InterPro"/>
</dbReference>
<keyword evidence="10" id="KW-0498">Mitosis</keyword>
<evidence type="ECO:0000256" key="16">
    <source>
        <dbReference type="ARBA" id="ARBA00030569"/>
    </source>
</evidence>
<name>A0A1R0GWM9_9FUNG</name>
<reference evidence="17 18" key="1">
    <citation type="journal article" date="2016" name="Mol. Biol. Evol.">
        <title>Genome-Wide Survey of Gut Fungi (Harpellales) Reveals the First Horizontally Transferred Ubiquitin Gene from a Mosquito Host.</title>
        <authorList>
            <person name="Wang Y."/>
            <person name="White M.M."/>
            <person name="Kvist S."/>
            <person name="Moncalvo J.M."/>
        </authorList>
    </citation>
    <scope>NUCLEOTIDE SEQUENCE [LARGE SCALE GENOMIC DNA]</scope>
    <source>
        <strain evidence="17 18">ALG-7-W6</strain>
    </source>
</reference>
<dbReference type="OrthoDB" id="5516652at2759"/>
<dbReference type="GO" id="GO:0005874">
    <property type="term" value="C:microtubule"/>
    <property type="evidence" value="ECO:0007669"/>
    <property type="project" value="UniProtKB-KW"/>
</dbReference>